<keyword evidence="2" id="KW-0677">Repeat</keyword>
<dbReference type="InterPro" id="IPR015943">
    <property type="entry name" value="WD40/YVTN_repeat-like_dom_sf"/>
</dbReference>
<dbReference type="InterPro" id="IPR020472">
    <property type="entry name" value="WD40_PAC1"/>
</dbReference>
<dbReference type="STRING" id="104259.A0A0F7VCJ3"/>
<feature type="repeat" description="WD" evidence="3">
    <location>
        <begin position="841"/>
        <end position="885"/>
    </location>
</feature>
<dbReference type="SMART" id="SM00320">
    <property type="entry name" value="WD40"/>
    <property type="match status" value="10"/>
</dbReference>
<dbReference type="PRINTS" id="PR00320">
    <property type="entry name" value="GPROTEINBRPT"/>
</dbReference>
<dbReference type="FunFam" id="3.40.50.300:FF:001638">
    <property type="entry name" value="NACHT and WD40 domain protein"/>
    <property type="match status" value="1"/>
</dbReference>
<dbReference type="Gene3D" id="3.40.50.300">
    <property type="entry name" value="P-loop containing nucleotide triphosphate hydrolases"/>
    <property type="match status" value="1"/>
</dbReference>
<feature type="repeat" description="WD" evidence="3">
    <location>
        <begin position="969"/>
        <end position="1010"/>
    </location>
</feature>
<dbReference type="PROSITE" id="PS50837">
    <property type="entry name" value="NACHT"/>
    <property type="match status" value="1"/>
</dbReference>
<accession>A0A0F7VCJ3</accession>
<dbReference type="SUPFAM" id="SSF50998">
    <property type="entry name" value="Quinoprotein alcohol dehydrogenase-like"/>
    <property type="match status" value="1"/>
</dbReference>
<dbReference type="AlphaFoldDB" id="A0A0F7VCJ3"/>
<feature type="repeat" description="WD" evidence="3">
    <location>
        <begin position="1011"/>
        <end position="1044"/>
    </location>
</feature>
<dbReference type="InterPro" id="IPR050349">
    <property type="entry name" value="WD_LIS1/nudF_dynein_reg"/>
</dbReference>
<dbReference type="InterPro" id="IPR019775">
    <property type="entry name" value="WD40_repeat_CS"/>
</dbReference>
<dbReference type="InterPro" id="IPR036322">
    <property type="entry name" value="WD40_repeat_dom_sf"/>
</dbReference>
<feature type="repeat" description="WD" evidence="3">
    <location>
        <begin position="885"/>
        <end position="926"/>
    </location>
</feature>
<evidence type="ECO:0000256" key="3">
    <source>
        <dbReference type="PROSITE-ProRule" id="PRU00221"/>
    </source>
</evidence>
<feature type="repeat" description="WD" evidence="3">
    <location>
        <begin position="927"/>
        <end position="968"/>
    </location>
</feature>
<keyword evidence="6" id="KW-1185">Reference proteome</keyword>
<dbReference type="PANTHER" id="PTHR44129">
    <property type="entry name" value="WD REPEAT-CONTAINING PROTEIN POP1"/>
    <property type="match status" value="1"/>
</dbReference>
<dbReference type="PROSITE" id="PS50294">
    <property type="entry name" value="WD_REPEATS_REGION"/>
    <property type="match status" value="7"/>
</dbReference>
<protein>
    <recommendedName>
        <fullName evidence="4">NACHT domain-containing protein</fullName>
    </recommendedName>
</protein>
<dbReference type="InterPro" id="IPR001680">
    <property type="entry name" value="WD40_rpt"/>
</dbReference>
<dbReference type="CDD" id="cd00200">
    <property type="entry name" value="WD40"/>
    <property type="match status" value="1"/>
</dbReference>
<organism evidence="5 6">
    <name type="scientific">Penicillium brasilianum</name>
    <dbReference type="NCBI Taxonomy" id="104259"/>
    <lineage>
        <taxon>Eukaryota</taxon>
        <taxon>Fungi</taxon>
        <taxon>Dikarya</taxon>
        <taxon>Ascomycota</taxon>
        <taxon>Pezizomycotina</taxon>
        <taxon>Eurotiomycetes</taxon>
        <taxon>Eurotiomycetidae</taxon>
        <taxon>Eurotiales</taxon>
        <taxon>Aspergillaceae</taxon>
        <taxon>Penicillium</taxon>
    </lineage>
</organism>
<dbReference type="Gene3D" id="2.130.10.10">
    <property type="entry name" value="YVTN repeat-like/Quinoprotein amine dehydrogenase"/>
    <property type="match status" value="5"/>
</dbReference>
<dbReference type="SUPFAM" id="SSF50978">
    <property type="entry name" value="WD40 repeat-like"/>
    <property type="match status" value="1"/>
</dbReference>
<proteinExistence type="predicted"/>
<dbReference type="SUPFAM" id="SSF52540">
    <property type="entry name" value="P-loop containing nucleoside triphosphate hydrolases"/>
    <property type="match status" value="1"/>
</dbReference>
<dbReference type="InterPro" id="IPR027417">
    <property type="entry name" value="P-loop_NTPase"/>
</dbReference>
<sequence>MMASTSYTGTNHGLQVGNNQGSITAEFNLSSHTTEDIDRFCLRDLRCPDSRVVKNRLKENKDKLIPQSIKWILQDPQYKKWQNGDDVSLLWIKGGAGKGKTMISIGLMEEISRAQHESTLVTYFFCQNADNDLNTLEAIIKGVILQVVSQEIRLKESLRRRWDTEKDCFNEDVTSWRTLWNILLEMLDRCNCSRVYVIVDALDECQDAGMADFLNLMVRTGLDHPAKIKWLLTSRPFDNAERVLLAGHDQVQVSLELNSKEVSESVKAYIAHKVDELSLRHRYGEKLKTEVETELTEKAEGTFLWVSLVCKRLENVCRDEVLTTIQNLPPGLHPLYDRILNQLSQGEADDVQKCMRLLKLMVLAYRPLKVEEVPSLAGLTDEKDDIKALVSRCVSFIRTRENNIEFIHQSARDYLAGENGQLILDSHERFGHDDVVLCCLSHLTKWLKVNLVDLPRPSSARRSLNSLDVIRRSALLSRVDYAASFWVRHLSNTKQTILLQSWFSGNGAVNTFLHTKFLEWLECLCLLDKLPRAHEALKTLANIAKNSPLVLALVHDATQFLLHHYHTLVNWPLQIYSSAVIFSPESSIIRREYKDKIPAKLIKMPPMEGAWESLLLILAGHSKRVNIVAFSPDGKQIASGSDDMTVKLWDATRGHVKKTLAGHSGSIKTVAFSLDGKRIASGSAGATAGAIKLWDATAVDLQKPLVDYSIRSKAVTLSPDGKQIATVFWDTIKLWDAATGDLQRTLTGRSKWINTVAFSPDGKQVASISADTVKQFVSGSAGTVNLWNATTGELLKTLEGYSTQTVAFSPNGKQIALGSADMTIRLWDISIGDLQKSPVGPVGHSDSVRTVVFSPDGKQIASIASGSDDKTIMLWDAATGDLQKTLGHSKMINTVVFSPDGKQIASGSAEKSIMLWDTATGDLQTTLAGHSQSIRVVAFSPDGKQIASASDDGRIKLWDAATGDLQTTLAGHSQSIRVVAFSPDGKQIASASDDGRIKLWDAATGDLQTTLAGHSQWIITVAFSSDGKQIASSSADMTVRLWDIAKYMKNSKYLGHTFVGRFKFRSWKEFETPEPVYAIKFSSGNRYLATDIGPIMLENTPADRKDTDCDSSKDLYVRNQWICYRGMPFFRLPSGFQPNCHDAQHDQLTIGFQNGQVLSFDIDRRSLLSILRGVTI</sequence>
<dbReference type="Proteomes" id="UP000042958">
    <property type="component" value="Unassembled WGS sequence"/>
</dbReference>
<feature type="domain" description="NACHT" evidence="4">
    <location>
        <begin position="88"/>
        <end position="236"/>
    </location>
</feature>
<dbReference type="OrthoDB" id="674604at2759"/>
<evidence type="ECO:0000313" key="5">
    <source>
        <dbReference type="EMBL" id="CEO59708.1"/>
    </source>
</evidence>
<feature type="repeat" description="WD" evidence="3">
    <location>
        <begin position="805"/>
        <end position="837"/>
    </location>
</feature>
<dbReference type="InterPro" id="IPR007111">
    <property type="entry name" value="NACHT_NTPase"/>
</dbReference>
<feature type="repeat" description="WD" evidence="3">
    <location>
        <begin position="618"/>
        <end position="659"/>
    </location>
</feature>
<evidence type="ECO:0000256" key="1">
    <source>
        <dbReference type="ARBA" id="ARBA00022574"/>
    </source>
</evidence>
<dbReference type="Pfam" id="PF00400">
    <property type="entry name" value="WD40"/>
    <property type="match status" value="9"/>
</dbReference>
<dbReference type="InterPro" id="IPR056884">
    <property type="entry name" value="NPHP3-like_N"/>
</dbReference>
<gene>
    <name evidence="5" type="ORF">PMG11_04375</name>
</gene>
<dbReference type="PROSITE" id="PS00678">
    <property type="entry name" value="WD_REPEATS_1"/>
    <property type="match status" value="5"/>
</dbReference>
<reference evidence="6" key="1">
    <citation type="journal article" date="2015" name="Genome Announc.">
        <title>Draft genome sequence of the fungus Penicillium brasilianum MG11.</title>
        <authorList>
            <person name="Horn F."/>
            <person name="Linde J."/>
            <person name="Mattern D.J."/>
            <person name="Walther G."/>
            <person name="Guthke R."/>
            <person name="Brakhage A.A."/>
            <person name="Valiante V."/>
        </authorList>
    </citation>
    <scope>NUCLEOTIDE SEQUENCE [LARGE SCALE GENOMIC DNA]</scope>
    <source>
        <strain evidence="6">MG11</strain>
    </source>
</reference>
<name>A0A0F7VCJ3_PENBI</name>
<evidence type="ECO:0000313" key="6">
    <source>
        <dbReference type="Proteomes" id="UP000042958"/>
    </source>
</evidence>
<dbReference type="PROSITE" id="PS50082">
    <property type="entry name" value="WD_REPEATS_2"/>
    <property type="match status" value="7"/>
</dbReference>
<dbReference type="Pfam" id="PF24883">
    <property type="entry name" value="NPHP3_N"/>
    <property type="match status" value="1"/>
</dbReference>
<dbReference type="InterPro" id="IPR011047">
    <property type="entry name" value="Quinoprotein_ADH-like_sf"/>
</dbReference>
<evidence type="ECO:0000259" key="4">
    <source>
        <dbReference type="PROSITE" id="PS50837"/>
    </source>
</evidence>
<evidence type="ECO:0000256" key="2">
    <source>
        <dbReference type="ARBA" id="ARBA00022737"/>
    </source>
</evidence>
<dbReference type="EMBL" id="CDHK01000004">
    <property type="protein sequence ID" value="CEO59708.1"/>
    <property type="molecule type" value="Genomic_DNA"/>
</dbReference>
<keyword evidence="1 3" id="KW-0853">WD repeat</keyword>